<name>E4N905_KITSK</name>
<evidence type="ECO:0008006" key="5">
    <source>
        <dbReference type="Google" id="ProtNLM"/>
    </source>
</evidence>
<keyword evidence="4" id="KW-1185">Reference proteome</keyword>
<dbReference type="PROSITE" id="PS51257">
    <property type="entry name" value="PROKAR_LIPOPROTEIN"/>
    <property type="match status" value="1"/>
</dbReference>
<accession>E4N905</accession>
<keyword evidence="2" id="KW-0732">Signal</keyword>
<reference evidence="3 4" key="1">
    <citation type="journal article" date="2010" name="DNA Res.">
        <title>Genome sequence of Kitasatospora setae NBRC 14216T: an evolutionary snapshot of the family Streptomycetaceae.</title>
        <authorList>
            <person name="Ichikawa N."/>
            <person name="Oguchi A."/>
            <person name="Ikeda H."/>
            <person name="Ishikawa J."/>
            <person name="Kitani S."/>
            <person name="Watanabe Y."/>
            <person name="Nakamura S."/>
            <person name="Katano Y."/>
            <person name="Kishi E."/>
            <person name="Sasagawa M."/>
            <person name="Ankai A."/>
            <person name="Fukui S."/>
            <person name="Hashimoto Y."/>
            <person name="Kamata S."/>
            <person name="Otoguro M."/>
            <person name="Tanikawa S."/>
            <person name="Nihira T."/>
            <person name="Horinouchi S."/>
            <person name="Ohnishi Y."/>
            <person name="Hayakawa M."/>
            <person name="Kuzuyama T."/>
            <person name="Arisawa A."/>
            <person name="Nomoto F."/>
            <person name="Miura H."/>
            <person name="Takahashi Y."/>
            <person name="Fujita N."/>
        </authorList>
    </citation>
    <scope>NUCLEOTIDE SEQUENCE [LARGE SCALE GENOMIC DNA]</scope>
    <source>
        <strain evidence="4">ATCC 33774 / DSM 43861 / JCM 3304 / KCC A-0304 / NBRC 14216 / KM-6054</strain>
    </source>
</reference>
<dbReference type="AlphaFoldDB" id="E4N905"/>
<gene>
    <name evidence="3" type="ordered locus">KSE_18610</name>
</gene>
<dbReference type="PATRIC" id="fig|452652.3.peg.1866"/>
<sequence>MRTKTMKLTVAAVAAAAALSLVACDPEGGDATGDAAGAGGGSTASAPAAGGGTGGSGGSGGSTASAAAGGKGTGSAGGSTASTGAGAGTAGTTGGGAAGGTGGGKLTQAAHPVKIGQPATVDFTDKQASVTTKLQVTVTGVEIGSIKDFQDAKASTANLDGQTLVYVSYTIKNVGDASLSFTAPDSKFVVADPTGRNGVFQTPVGTTPIAKCTPAKFQGVKKDMEVKGCTIIGLAGANNTPAQVGYLDLNDRLKLQASWTK</sequence>
<feature type="chain" id="PRO_5039548120" description="DUF4352 domain-containing protein" evidence="2">
    <location>
        <begin position="24"/>
        <end position="261"/>
    </location>
</feature>
<evidence type="ECO:0000256" key="2">
    <source>
        <dbReference type="SAM" id="SignalP"/>
    </source>
</evidence>
<evidence type="ECO:0000313" key="3">
    <source>
        <dbReference type="EMBL" id="BAJ27686.1"/>
    </source>
</evidence>
<evidence type="ECO:0000313" key="4">
    <source>
        <dbReference type="Proteomes" id="UP000007076"/>
    </source>
</evidence>
<proteinExistence type="predicted"/>
<dbReference type="KEGG" id="ksk:KSE_18610"/>
<feature type="signal peptide" evidence="2">
    <location>
        <begin position="1"/>
        <end position="23"/>
    </location>
</feature>
<dbReference type="HOGENOM" id="CLU_1064685_0_0_11"/>
<feature type="compositionally biased region" description="Gly residues" evidence="1">
    <location>
        <begin position="49"/>
        <end position="61"/>
    </location>
</feature>
<dbReference type="RefSeq" id="WP_014135004.1">
    <property type="nucleotide sequence ID" value="NC_016109.1"/>
</dbReference>
<organism evidence="3 4">
    <name type="scientific">Kitasatospora setae (strain ATCC 33774 / DSM 43861 / JCM 3304 / KCC A-0304 / NBRC 14216 / KM-6054)</name>
    <name type="common">Streptomyces setae</name>
    <dbReference type="NCBI Taxonomy" id="452652"/>
    <lineage>
        <taxon>Bacteria</taxon>
        <taxon>Bacillati</taxon>
        <taxon>Actinomycetota</taxon>
        <taxon>Actinomycetes</taxon>
        <taxon>Kitasatosporales</taxon>
        <taxon>Streptomycetaceae</taxon>
        <taxon>Kitasatospora</taxon>
    </lineage>
</organism>
<dbReference type="Proteomes" id="UP000007076">
    <property type="component" value="Chromosome"/>
</dbReference>
<feature type="region of interest" description="Disordered" evidence="1">
    <location>
        <begin position="34"/>
        <end position="85"/>
    </location>
</feature>
<dbReference type="STRING" id="452652.KSE_18610"/>
<dbReference type="eggNOG" id="ENOG5032FFY">
    <property type="taxonomic scope" value="Bacteria"/>
</dbReference>
<protein>
    <recommendedName>
        <fullName evidence="5">DUF4352 domain-containing protein</fullName>
    </recommendedName>
</protein>
<evidence type="ECO:0000256" key="1">
    <source>
        <dbReference type="SAM" id="MobiDB-lite"/>
    </source>
</evidence>
<dbReference type="EMBL" id="AP010968">
    <property type="protein sequence ID" value="BAJ27686.1"/>
    <property type="molecule type" value="Genomic_DNA"/>
</dbReference>